<evidence type="ECO:0000313" key="1">
    <source>
        <dbReference type="EMBL" id="TNV86700.1"/>
    </source>
</evidence>
<sequence>MRSINKQTQVSRNILHHHLIQVSLNQKGRKKIKLSLAQWVSQKEQSHFLSCQNKETPIILKECLKMKSKRSQRTMRTSLRMTVQSIVKTSHLQKIIKIKTLT</sequence>
<protein>
    <submittedName>
        <fullName evidence="1">Uncharacterized protein</fullName>
    </submittedName>
</protein>
<dbReference type="Proteomes" id="UP000785679">
    <property type="component" value="Unassembled WGS sequence"/>
</dbReference>
<dbReference type="AlphaFoldDB" id="A0A8J8P5Z4"/>
<proteinExistence type="predicted"/>
<comment type="caution">
    <text evidence="1">The sequence shown here is derived from an EMBL/GenBank/DDBJ whole genome shotgun (WGS) entry which is preliminary data.</text>
</comment>
<name>A0A8J8P5Z4_HALGN</name>
<reference evidence="1" key="1">
    <citation type="submission" date="2019-06" db="EMBL/GenBank/DDBJ databases">
        <authorList>
            <person name="Zheng W."/>
        </authorList>
    </citation>
    <scope>NUCLEOTIDE SEQUENCE</scope>
    <source>
        <strain evidence="1">QDHG01</strain>
    </source>
</reference>
<gene>
    <name evidence="1" type="ORF">FGO68_gene564</name>
</gene>
<keyword evidence="2" id="KW-1185">Reference proteome</keyword>
<evidence type="ECO:0000313" key="2">
    <source>
        <dbReference type="Proteomes" id="UP000785679"/>
    </source>
</evidence>
<accession>A0A8J8P5Z4</accession>
<organism evidence="1 2">
    <name type="scientific">Halteria grandinella</name>
    <dbReference type="NCBI Taxonomy" id="5974"/>
    <lineage>
        <taxon>Eukaryota</taxon>
        <taxon>Sar</taxon>
        <taxon>Alveolata</taxon>
        <taxon>Ciliophora</taxon>
        <taxon>Intramacronucleata</taxon>
        <taxon>Spirotrichea</taxon>
        <taxon>Stichotrichia</taxon>
        <taxon>Sporadotrichida</taxon>
        <taxon>Halteriidae</taxon>
        <taxon>Halteria</taxon>
    </lineage>
</organism>
<dbReference type="EMBL" id="RRYP01000889">
    <property type="protein sequence ID" value="TNV86700.1"/>
    <property type="molecule type" value="Genomic_DNA"/>
</dbReference>